<comment type="caution">
    <text evidence="2">The sequence shown here is derived from an EMBL/GenBank/DDBJ whole genome shotgun (WGS) entry which is preliminary data.</text>
</comment>
<name>A0A8H3WDA6_9PEZI</name>
<reference evidence="2 3" key="1">
    <citation type="submission" date="2019-12" db="EMBL/GenBank/DDBJ databases">
        <title>A genome sequence resource for the geographically widespread anthracnose pathogen Colletotrichum asianum.</title>
        <authorList>
            <person name="Meng Y."/>
        </authorList>
    </citation>
    <scope>NUCLEOTIDE SEQUENCE [LARGE SCALE GENOMIC DNA]</scope>
    <source>
        <strain evidence="2 3">ICMP 18580</strain>
    </source>
</reference>
<sequence>MHFPTAALLLLSLATRVFGDMHEWAFCVRDRKEAPIGGTPFSPSYSWSRDYEVDTTATQCACTMYKNRNTGSNWWDICPDCVYDRTQLGCHSAAVHIGGDEMTYYCEKKCGAEGSEAD</sequence>
<proteinExistence type="predicted"/>
<evidence type="ECO:0000313" key="2">
    <source>
        <dbReference type="EMBL" id="KAF0324764.1"/>
    </source>
</evidence>
<evidence type="ECO:0000256" key="1">
    <source>
        <dbReference type="SAM" id="SignalP"/>
    </source>
</evidence>
<accession>A0A8H3WDA6</accession>
<dbReference type="AlphaFoldDB" id="A0A8H3WDA6"/>
<evidence type="ECO:0000313" key="3">
    <source>
        <dbReference type="Proteomes" id="UP000434172"/>
    </source>
</evidence>
<feature type="signal peptide" evidence="1">
    <location>
        <begin position="1"/>
        <end position="19"/>
    </location>
</feature>
<keyword evidence="3" id="KW-1185">Reference proteome</keyword>
<dbReference type="EMBL" id="WOWK01000041">
    <property type="protein sequence ID" value="KAF0324764.1"/>
    <property type="molecule type" value="Genomic_DNA"/>
</dbReference>
<protein>
    <submittedName>
        <fullName evidence="2">Uncharacterized protein</fullName>
    </submittedName>
</protein>
<dbReference type="OrthoDB" id="3489571at2759"/>
<keyword evidence="1" id="KW-0732">Signal</keyword>
<feature type="chain" id="PRO_5034202981" evidence="1">
    <location>
        <begin position="20"/>
        <end position="118"/>
    </location>
</feature>
<organism evidence="2 3">
    <name type="scientific">Colletotrichum asianum</name>
    <dbReference type="NCBI Taxonomy" id="702518"/>
    <lineage>
        <taxon>Eukaryota</taxon>
        <taxon>Fungi</taxon>
        <taxon>Dikarya</taxon>
        <taxon>Ascomycota</taxon>
        <taxon>Pezizomycotina</taxon>
        <taxon>Sordariomycetes</taxon>
        <taxon>Hypocreomycetidae</taxon>
        <taxon>Glomerellales</taxon>
        <taxon>Glomerellaceae</taxon>
        <taxon>Colletotrichum</taxon>
        <taxon>Colletotrichum gloeosporioides species complex</taxon>
    </lineage>
</organism>
<gene>
    <name evidence="2" type="ORF">GQ607_007935</name>
</gene>
<dbReference type="Proteomes" id="UP000434172">
    <property type="component" value="Unassembled WGS sequence"/>
</dbReference>